<dbReference type="PANTHER" id="PTHR43464:SF19">
    <property type="entry name" value="UBIQUINONE BIOSYNTHESIS O-METHYLTRANSFERASE, MITOCHONDRIAL"/>
    <property type="match status" value="1"/>
</dbReference>
<dbReference type="PANTHER" id="PTHR43464">
    <property type="entry name" value="METHYLTRANSFERASE"/>
    <property type="match status" value="1"/>
</dbReference>
<protein>
    <submittedName>
        <fullName evidence="5">Trans-aconitate 2-methyltransferase</fullName>
    </submittedName>
</protein>
<dbReference type="Gene3D" id="2.20.130.10">
    <property type="entry name" value="CAC2371-like domains"/>
    <property type="match status" value="1"/>
</dbReference>
<evidence type="ECO:0000313" key="6">
    <source>
        <dbReference type="Proteomes" id="UP001556196"/>
    </source>
</evidence>
<dbReference type="RefSeq" id="WP_367722323.1">
    <property type="nucleotide sequence ID" value="NZ_JBFOCI010000001.1"/>
</dbReference>
<dbReference type="InterPro" id="IPR029063">
    <property type="entry name" value="SAM-dependent_MTases_sf"/>
</dbReference>
<keyword evidence="6" id="KW-1185">Reference proteome</keyword>
<keyword evidence="1" id="KW-0489">Methyltransferase</keyword>
<dbReference type="InterPro" id="IPR041698">
    <property type="entry name" value="Methyltransf_25"/>
</dbReference>
<keyword evidence="2" id="KW-0808">Transferase</keyword>
<dbReference type="EMBL" id="JBFOCI010000001">
    <property type="protein sequence ID" value="MEW9805282.1"/>
    <property type="molecule type" value="Genomic_DNA"/>
</dbReference>
<dbReference type="SUPFAM" id="SSF53335">
    <property type="entry name" value="S-adenosyl-L-methionine-dependent methyltransferases"/>
    <property type="match status" value="1"/>
</dbReference>
<feature type="domain" description="Methyltransferase" evidence="4">
    <location>
        <begin position="40"/>
        <end position="132"/>
    </location>
</feature>
<dbReference type="Pfam" id="PF13649">
    <property type="entry name" value="Methyltransf_25"/>
    <property type="match status" value="1"/>
</dbReference>
<evidence type="ECO:0000256" key="1">
    <source>
        <dbReference type="ARBA" id="ARBA00022603"/>
    </source>
</evidence>
<sequence>MTTEDRLYCDPALVQFYDIENEGGADFDYCVRFAGDAQSVLDLGCGTGQLAAALANGRDVTGVDPAGAMLDIARMRAGGDRVTWVEADARTVRLDRTYDLVLLTGHAFQVFLTPADQMAVIETVAAHLSPGGRFIFDSREPAAREWQEWTPELSRRTIVHRVLGEVAAWNDVRLDEATGVVAYDTFYEGAGGRFHARSEIAFPPRQALAAMIESAGLVADRWMGDWSGADWTPGAREIIPIGRLASGQP</sequence>
<reference evidence="5 6" key="1">
    <citation type="submission" date="2024-06" db="EMBL/GenBank/DDBJ databases">
        <authorList>
            <person name="Tuo L."/>
        </authorList>
    </citation>
    <scope>NUCLEOTIDE SEQUENCE [LARGE SCALE GENOMIC DNA]</scope>
    <source>
        <strain evidence="5 6">ZMM04-5</strain>
    </source>
</reference>
<name>A0ABV3QY64_9HYPH</name>
<proteinExistence type="predicted"/>
<evidence type="ECO:0000313" key="5">
    <source>
        <dbReference type="EMBL" id="MEW9805282.1"/>
    </source>
</evidence>
<evidence type="ECO:0000256" key="3">
    <source>
        <dbReference type="ARBA" id="ARBA00022691"/>
    </source>
</evidence>
<keyword evidence="3" id="KW-0949">S-adenosyl-L-methionine</keyword>
<dbReference type="Gene3D" id="3.40.50.150">
    <property type="entry name" value="Vaccinia Virus protein VP39"/>
    <property type="match status" value="1"/>
</dbReference>
<dbReference type="Proteomes" id="UP001556196">
    <property type="component" value="Unassembled WGS sequence"/>
</dbReference>
<accession>A0ABV3QY64</accession>
<evidence type="ECO:0000256" key="2">
    <source>
        <dbReference type="ARBA" id="ARBA00022679"/>
    </source>
</evidence>
<evidence type="ECO:0000259" key="4">
    <source>
        <dbReference type="Pfam" id="PF13649"/>
    </source>
</evidence>
<organism evidence="5 6">
    <name type="scientific">Mesorhizobium marinum</name>
    <dbReference type="NCBI Taxonomy" id="3228790"/>
    <lineage>
        <taxon>Bacteria</taxon>
        <taxon>Pseudomonadati</taxon>
        <taxon>Pseudomonadota</taxon>
        <taxon>Alphaproteobacteria</taxon>
        <taxon>Hyphomicrobiales</taxon>
        <taxon>Phyllobacteriaceae</taxon>
        <taxon>Mesorhizobium</taxon>
    </lineage>
</organism>
<comment type="caution">
    <text evidence="5">The sequence shown here is derived from an EMBL/GenBank/DDBJ whole genome shotgun (WGS) entry which is preliminary data.</text>
</comment>
<gene>
    <name evidence="5" type="ORF">ABUE31_04680</name>
</gene>
<dbReference type="CDD" id="cd02440">
    <property type="entry name" value="AdoMet_MTases"/>
    <property type="match status" value="1"/>
</dbReference>